<evidence type="ECO:0000256" key="4">
    <source>
        <dbReference type="ARBA" id="ARBA00023163"/>
    </source>
</evidence>
<name>A0ABS4FQ30_9BACL</name>
<comment type="similarity">
    <text evidence="1">Belongs to the LysR transcriptional regulatory family.</text>
</comment>
<dbReference type="Pfam" id="PF00126">
    <property type="entry name" value="HTH_1"/>
    <property type="match status" value="1"/>
</dbReference>
<dbReference type="Gene3D" id="1.10.10.10">
    <property type="entry name" value="Winged helix-like DNA-binding domain superfamily/Winged helix DNA-binding domain"/>
    <property type="match status" value="1"/>
</dbReference>
<dbReference type="InterPro" id="IPR005119">
    <property type="entry name" value="LysR_subst-bd"/>
</dbReference>
<dbReference type="Gene3D" id="3.40.190.290">
    <property type="match status" value="1"/>
</dbReference>
<evidence type="ECO:0000256" key="3">
    <source>
        <dbReference type="ARBA" id="ARBA00023125"/>
    </source>
</evidence>
<feature type="domain" description="HTH lysR-type" evidence="5">
    <location>
        <begin position="1"/>
        <end position="57"/>
    </location>
</feature>
<dbReference type="PANTHER" id="PTHR30419">
    <property type="entry name" value="HTH-TYPE TRANSCRIPTIONAL REGULATOR YBHD"/>
    <property type="match status" value="1"/>
</dbReference>
<evidence type="ECO:0000313" key="7">
    <source>
        <dbReference type="Proteomes" id="UP001519272"/>
    </source>
</evidence>
<sequence length="295" mass="33487">MDLKELITFRTIIEEGTFSKAAEKLHYAQSTVTNQIQRLEKELGLTLFKRGWDAELTESGKIYAKEVNMLINHWYAVAQKAAALQKEEIGNIHIGISEILIDKVLPNALKNFSVYKPKVSCHFVVGNTDELSKKLMEKPNLDFVISGEPMDMSQLQFQHLYHEEIKFIVHGDHPLTKEEGIELSDLITYPLVTGGSNCLYRLQLERELSVYKETPFFHSISQISAIPAMITQNDYVGVVLSSTPLPQDVVILCVKLINPLISIGILQSRHSNYMSETKKLLLQCFTEEFMALTVK</sequence>
<dbReference type="EMBL" id="JAGGKG010000004">
    <property type="protein sequence ID" value="MBP1904680.1"/>
    <property type="molecule type" value="Genomic_DNA"/>
</dbReference>
<evidence type="ECO:0000256" key="2">
    <source>
        <dbReference type="ARBA" id="ARBA00023015"/>
    </source>
</evidence>
<evidence type="ECO:0000313" key="6">
    <source>
        <dbReference type="EMBL" id="MBP1904680.1"/>
    </source>
</evidence>
<dbReference type="GO" id="GO:0003677">
    <property type="term" value="F:DNA binding"/>
    <property type="evidence" value="ECO:0007669"/>
    <property type="project" value="UniProtKB-KW"/>
</dbReference>
<evidence type="ECO:0000256" key="1">
    <source>
        <dbReference type="ARBA" id="ARBA00009437"/>
    </source>
</evidence>
<dbReference type="InterPro" id="IPR036390">
    <property type="entry name" value="WH_DNA-bd_sf"/>
</dbReference>
<dbReference type="PANTHER" id="PTHR30419:SF25">
    <property type="entry name" value="HTH-TYPE TRANSCRIPTIONAL REGULATOR YTLI"/>
    <property type="match status" value="1"/>
</dbReference>
<protein>
    <submittedName>
        <fullName evidence="6">DNA-binding transcriptional LysR family regulator</fullName>
    </submittedName>
</protein>
<dbReference type="PROSITE" id="PS50931">
    <property type="entry name" value="HTH_LYSR"/>
    <property type="match status" value="1"/>
</dbReference>
<dbReference type="Pfam" id="PF03466">
    <property type="entry name" value="LysR_substrate"/>
    <property type="match status" value="1"/>
</dbReference>
<accession>A0ABS4FQ30</accession>
<organism evidence="6 7">
    <name type="scientific">Paenibacillus turicensis</name>
    <dbReference type="NCBI Taxonomy" id="160487"/>
    <lineage>
        <taxon>Bacteria</taxon>
        <taxon>Bacillati</taxon>
        <taxon>Bacillota</taxon>
        <taxon>Bacilli</taxon>
        <taxon>Bacillales</taxon>
        <taxon>Paenibacillaceae</taxon>
        <taxon>Paenibacillus</taxon>
    </lineage>
</organism>
<proteinExistence type="inferred from homology"/>
<dbReference type="InterPro" id="IPR036388">
    <property type="entry name" value="WH-like_DNA-bd_sf"/>
</dbReference>
<dbReference type="SUPFAM" id="SSF53850">
    <property type="entry name" value="Periplasmic binding protein-like II"/>
    <property type="match status" value="1"/>
</dbReference>
<gene>
    <name evidence="6" type="ORF">J2Z32_001303</name>
</gene>
<evidence type="ECO:0000259" key="5">
    <source>
        <dbReference type="PROSITE" id="PS50931"/>
    </source>
</evidence>
<comment type="caution">
    <text evidence="6">The sequence shown here is derived from an EMBL/GenBank/DDBJ whole genome shotgun (WGS) entry which is preliminary data.</text>
</comment>
<keyword evidence="3 6" id="KW-0238">DNA-binding</keyword>
<dbReference type="Proteomes" id="UP001519272">
    <property type="component" value="Unassembled WGS sequence"/>
</dbReference>
<dbReference type="PRINTS" id="PR00039">
    <property type="entry name" value="HTHLYSR"/>
</dbReference>
<reference evidence="6 7" key="1">
    <citation type="submission" date="2021-03" db="EMBL/GenBank/DDBJ databases">
        <title>Genomic Encyclopedia of Type Strains, Phase IV (KMG-IV): sequencing the most valuable type-strain genomes for metagenomic binning, comparative biology and taxonomic classification.</title>
        <authorList>
            <person name="Goeker M."/>
        </authorList>
    </citation>
    <scope>NUCLEOTIDE SEQUENCE [LARGE SCALE GENOMIC DNA]</scope>
    <source>
        <strain evidence="6 7">DSM 14349</strain>
    </source>
</reference>
<dbReference type="InterPro" id="IPR050950">
    <property type="entry name" value="HTH-type_LysR_regulators"/>
</dbReference>
<keyword evidence="7" id="KW-1185">Reference proteome</keyword>
<dbReference type="InterPro" id="IPR000847">
    <property type="entry name" value="LysR_HTH_N"/>
</dbReference>
<dbReference type="CDD" id="cd05466">
    <property type="entry name" value="PBP2_LTTR_substrate"/>
    <property type="match status" value="1"/>
</dbReference>
<dbReference type="SUPFAM" id="SSF46785">
    <property type="entry name" value="Winged helix' DNA-binding domain"/>
    <property type="match status" value="1"/>
</dbReference>
<keyword evidence="2" id="KW-0805">Transcription regulation</keyword>
<keyword evidence="4" id="KW-0804">Transcription</keyword>